<comment type="subcellular location">
    <subcellularLocation>
        <location evidence="2">Mitochondrion</location>
    </subcellularLocation>
</comment>
<dbReference type="GO" id="GO:0005739">
    <property type="term" value="C:mitochondrion"/>
    <property type="evidence" value="ECO:0007669"/>
    <property type="project" value="UniProtKB-SubCell"/>
</dbReference>
<comment type="catalytic activity">
    <reaction evidence="10">
        <text>ubiquinone-10 + hydrogen sulfide + glutathione + H(+) = S-sulfanylglutathione + ubiquinol-10</text>
        <dbReference type="Rhea" id="RHEA:62608"/>
        <dbReference type="ChEBI" id="CHEBI:15378"/>
        <dbReference type="ChEBI" id="CHEBI:29919"/>
        <dbReference type="ChEBI" id="CHEBI:46245"/>
        <dbReference type="ChEBI" id="CHEBI:57925"/>
        <dbReference type="ChEBI" id="CHEBI:58905"/>
        <dbReference type="ChEBI" id="CHEBI:64183"/>
    </reaction>
    <physiologicalReaction direction="left-to-right" evidence="10">
        <dbReference type="Rhea" id="RHEA:62609"/>
    </physiologicalReaction>
</comment>
<dbReference type="GO" id="GO:0106436">
    <property type="term" value="F:glutathione-dependent sulfide quinone oxidoreductase activity"/>
    <property type="evidence" value="ECO:0007669"/>
    <property type="project" value="UniProtKB-EC"/>
</dbReference>
<evidence type="ECO:0000256" key="8">
    <source>
        <dbReference type="ARBA" id="ARBA00023128"/>
    </source>
</evidence>
<keyword evidence="6" id="KW-0809">Transit peptide</keyword>
<dbReference type="Proteomes" id="UP001286313">
    <property type="component" value="Unassembled WGS sequence"/>
</dbReference>
<keyword evidence="7" id="KW-0560">Oxidoreductase</keyword>
<evidence type="ECO:0000256" key="15">
    <source>
        <dbReference type="ARBA" id="ARBA00070160"/>
    </source>
</evidence>
<accession>A0AAE1KGU0</accession>
<keyword evidence="8" id="KW-0496">Mitochondrion</keyword>
<dbReference type="EC" id="1.8.5.8" evidence="14"/>
<dbReference type="FunFam" id="3.50.50.60:FF:000034">
    <property type="entry name" value="sulfide:quinone oxidoreductase, mitochondrial"/>
    <property type="match status" value="1"/>
</dbReference>
<comment type="similarity">
    <text evidence="13">Belongs to the SQRD family.</text>
</comment>
<dbReference type="Pfam" id="PF07992">
    <property type="entry name" value="Pyr_redox_2"/>
    <property type="match status" value="1"/>
</dbReference>
<comment type="caution">
    <text evidence="18">The sequence shown here is derived from an EMBL/GenBank/DDBJ whole genome shotgun (WGS) entry which is preliminary data.</text>
</comment>
<keyword evidence="5" id="KW-0274">FAD</keyword>
<keyword evidence="3" id="KW-0285">Flavoprotein</keyword>
<protein>
    <recommendedName>
        <fullName evidence="15">Sulfide:quinone oxidoreductase, mitochondrial</fullName>
        <ecNumber evidence="14">1.8.5.8</ecNumber>
    </recommendedName>
    <alternativeName>
        <fullName evidence="16">Sulfide quinone oxidoreductase</fullName>
    </alternativeName>
</protein>
<dbReference type="EMBL" id="JAWQEG010002030">
    <property type="protein sequence ID" value="KAK3874956.1"/>
    <property type="molecule type" value="Genomic_DNA"/>
</dbReference>
<dbReference type="InterPro" id="IPR036188">
    <property type="entry name" value="FAD/NAD-bd_sf"/>
</dbReference>
<dbReference type="AlphaFoldDB" id="A0AAE1KGU0"/>
<comment type="catalytic activity">
    <reaction evidence="11">
        <text>a quinone + hydrogen sulfide + glutathione + H(+) = S-sulfanylglutathione + a quinol</text>
        <dbReference type="Rhea" id="RHEA:55156"/>
        <dbReference type="ChEBI" id="CHEBI:15378"/>
        <dbReference type="ChEBI" id="CHEBI:24646"/>
        <dbReference type="ChEBI" id="CHEBI:29919"/>
        <dbReference type="ChEBI" id="CHEBI:57925"/>
        <dbReference type="ChEBI" id="CHEBI:58905"/>
        <dbReference type="ChEBI" id="CHEBI:132124"/>
        <dbReference type="EC" id="1.8.5.8"/>
    </reaction>
    <physiologicalReaction direction="left-to-right" evidence="11">
        <dbReference type="Rhea" id="RHEA:55157"/>
    </physiologicalReaction>
</comment>
<comment type="function">
    <text evidence="12">Catalyzes the oxidation of hydrogen sulfide with the help of a quinone, such as ubiquinone-10, giving rise to thiosulfate and ultimately to sulfane (molecular sulfur) atoms. Requires an additional electron acceptor; can use sulfite, sulfide or cyanide (in vitro). It is believed the in vivo electron acceptor is glutathione.</text>
</comment>
<dbReference type="GO" id="GO:0070221">
    <property type="term" value="P:sulfide oxidation, using sulfide:quinone oxidoreductase"/>
    <property type="evidence" value="ECO:0007669"/>
    <property type="project" value="TreeGrafter"/>
</dbReference>
<dbReference type="GO" id="GO:0048038">
    <property type="term" value="F:quinone binding"/>
    <property type="evidence" value="ECO:0007669"/>
    <property type="project" value="UniProtKB-KW"/>
</dbReference>
<dbReference type="GO" id="GO:0070224">
    <property type="term" value="F:sulfide:quinone oxidoreductase activity"/>
    <property type="evidence" value="ECO:0007669"/>
    <property type="project" value="TreeGrafter"/>
</dbReference>
<evidence type="ECO:0000259" key="17">
    <source>
        <dbReference type="Pfam" id="PF07992"/>
    </source>
</evidence>
<evidence type="ECO:0000313" key="19">
    <source>
        <dbReference type="Proteomes" id="UP001286313"/>
    </source>
</evidence>
<evidence type="ECO:0000256" key="9">
    <source>
        <dbReference type="ARBA" id="ARBA00051038"/>
    </source>
</evidence>
<organism evidence="18 19">
    <name type="scientific">Petrolisthes cinctipes</name>
    <name type="common">Flat porcelain crab</name>
    <dbReference type="NCBI Taxonomy" id="88211"/>
    <lineage>
        <taxon>Eukaryota</taxon>
        <taxon>Metazoa</taxon>
        <taxon>Ecdysozoa</taxon>
        <taxon>Arthropoda</taxon>
        <taxon>Crustacea</taxon>
        <taxon>Multicrustacea</taxon>
        <taxon>Malacostraca</taxon>
        <taxon>Eumalacostraca</taxon>
        <taxon>Eucarida</taxon>
        <taxon>Decapoda</taxon>
        <taxon>Pleocyemata</taxon>
        <taxon>Anomura</taxon>
        <taxon>Galatheoidea</taxon>
        <taxon>Porcellanidae</taxon>
        <taxon>Petrolisthes</taxon>
    </lineage>
</organism>
<dbReference type="SUPFAM" id="SSF51905">
    <property type="entry name" value="FAD/NAD(P)-binding domain"/>
    <property type="match status" value="2"/>
</dbReference>
<evidence type="ECO:0000256" key="6">
    <source>
        <dbReference type="ARBA" id="ARBA00022946"/>
    </source>
</evidence>
<feature type="domain" description="FAD/NAD(P)-binding" evidence="17">
    <location>
        <begin position="33"/>
        <end position="337"/>
    </location>
</feature>
<evidence type="ECO:0000256" key="11">
    <source>
        <dbReference type="ARBA" id="ARBA00052986"/>
    </source>
</evidence>
<evidence type="ECO:0000256" key="4">
    <source>
        <dbReference type="ARBA" id="ARBA00022719"/>
    </source>
</evidence>
<evidence type="ECO:0000313" key="18">
    <source>
        <dbReference type="EMBL" id="KAK3874956.1"/>
    </source>
</evidence>
<keyword evidence="19" id="KW-1185">Reference proteome</keyword>
<evidence type="ECO:0000256" key="16">
    <source>
        <dbReference type="ARBA" id="ARBA00082958"/>
    </source>
</evidence>
<evidence type="ECO:0000256" key="10">
    <source>
        <dbReference type="ARBA" id="ARBA00052810"/>
    </source>
</evidence>
<keyword evidence="4" id="KW-0874">Quinone</keyword>
<name>A0AAE1KGU0_PETCI</name>
<dbReference type="GO" id="GO:0071949">
    <property type="term" value="F:FAD binding"/>
    <property type="evidence" value="ECO:0007669"/>
    <property type="project" value="TreeGrafter"/>
</dbReference>
<gene>
    <name evidence="18" type="ORF">Pcinc_020145</name>
</gene>
<evidence type="ECO:0000256" key="14">
    <source>
        <dbReference type="ARBA" id="ARBA00066447"/>
    </source>
</evidence>
<proteinExistence type="inferred from homology"/>
<evidence type="ECO:0000256" key="12">
    <source>
        <dbReference type="ARBA" id="ARBA00059167"/>
    </source>
</evidence>
<comment type="catalytic activity">
    <reaction evidence="9">
        <text>ubiquinone-10 + hydrogen sulfide + sulfite + 2 H(+) = ubiquinol-10 + thiosulfate</text>
        <dbReference type="Rhea" id="RHEA:38359"/>
        <dbReference type="ChEBI" id="CHEBI:15378"/>
        <dbReference type="ChEBI" id="CHEBI:17359"/>
        <dbReference type="ChEBI" id="CHEBI:29919"/>
        <dbReference type="ChEBI" id="CHEBI:33542"/>
        <dbReference type="ChEBI" id="CHEBI:46245"/>
        <dbReference type="ChEBI" id="CHEBI:64183"/>
    </reaction>
    <physiologicalReaction direction="left-to-right" evidence="9">
        <dbReference type="Rhea" id="RHEA:38360"/>
    </physiologicalReaction>
</comment>
<evidence type="ECO:0000256" key="7">
    <source>
        <dbReference type="ARBA" id="ARBA00023002"/>
    </source>
</evidence>
<evidence type="ECO:0000256" key="5">
    <source>
        <dbReference type="ARBA" id="ARBA00022827"/>
    </source>
</evidence>
<dbReference type="PANTHER" id="PTHR10632:SF2">
    <property type="entry name" value="SULFIDE:QUINONE OXIDOREDUCTASE, MITOCHONDRIAL"/>
    <property type="match status" value="1"/>
</dbReference>
<evidence type="ECO:0000256" key="13">
    <source>
        <dbReference type="ARBA" id="ARBA00060891"/>
    </source>
</evidence>
<dbReference type="Gene3D" id="3.50.50.60">
    <property type="entry name" value="FAD/NAD(P)-binding domain"/>
    <property type="match status" value="2"/>
</dbReference>
<dbReference type="InterPro" id="IPR023753">
    <property type="entry name" value="FAD/NAD-binding_dom"/>
</dbReference>
<dbReference type="InterPro" id="IPR015904">
    <property type="entry name" value="Sulphide_quinone_reductase"/>
</dbReference>
<dbReference type="PANTHER" id="PTHR10632">
    <property type="entry name" value="SULFIDE:QUINONE OXIDOREDUCTASE"/>
    <property type="match status" value="1"/>
</dbReference>
<reference evidence="18" key="1">
    <citation type="submission" date="2023-10" db="EMBL/GenBank/DDBJ databases">
        <title>Genome assemblies of two species of porcelain crab, Petrolisthes cinctipes and Petrolisthes manimaculis (Anomura: Porcellanidae).</title>
        <authorList>
            <person name="Angst P."/>
        </authorList>
    </citation>
    <scope>NUCLEOTIDE SEQUENCE</scope>
    <source>
        <strain evidence="18">PB745_01</strain>
        <tissue evidence="18">Gill</tissue>
    </source>
</reference>
<comment type="cofactor">
    <cofactor evidence="1">
        <name>FAD</name>
        <dbReference type="ChEBI" id="CHEBI:57692"/>
    </cofactor>
</comment>
<evidence type="ECO:0000256" key="1">
    <source>
        <dbReference type="ARBA" id="ARBA00001974"/>
    </source>
</evidence>
<sequence length="440" mass="49212">MLPSTRTFLHRGTTTLALRNSAFSTSCKAQKSYRLVVVGGGAGGCATAAKFASKLGQGNVAVIEPADMHYYQPMWTLVGGGMKKLEDSGKPMSQVLPKKADWIKQRAVSFEPDNNTVMTEDGQHIEYEYLVVALGMQLNYHQIKGLPEAFDTPGVCSNYSTLYVNKTLTSLQNFRQGNALFSFPATPIKCAGAPQKIMYISEEYFRKHGKRDKANIIYNTSLPVIFGIKKYADALWEIVKERNISVNLRHNLIEVKPDSKEAIFQNLDDPEDLKTYQYEMLHVTPPMSSPDVLRQCSQLVDAAGYLDVNKETLQHVRYPNVFGLGDCSSVPTSKTAAAVAGQVGVLGKNLSLALRGEKPRHLYDGYTSCPLVTGYSKCILAEFDMNGNPLETFPFDQSKERRLMFHMKKDVMPSLYWHAMLNGYWEGPKYARKLMHLGMK</sequence>
<evidence type="ECO:0000256" key="2">
    <source>
        <dbReference type="ARBA" id="ARBA00004173"/>
    </source>
</evidence>
<evidence type="ECO:0000256" key="3">
    <source>
        <dbReference type="ARBA" id="ARBA00022630"/>
    </source>
</evidence>